<protein>
    <submittedName>
        <fullName evidence="5">EXC6B protein</fullName>
    </submittedName>
</protein>
<dbReference type="InterPro" id="IPR046361">
    <property type="entry name" value="EXOC6/Sec15_C"/>
</dbReference>
<dbReference type="Gene3D" id="1.20.58.670">
    <property type="entry name" value="Dsl1p vesicle tethering complex, Tip20p subunit, domain D"/>
    <property type="match status" value="1"/>
</dbReference>
<dbReference type="GO" id="GO:0016020">
    <property type="term" value="C:membrane"/>
    <property type="evidence" value="ECO:0007669"/>
    <property type="project" value="TreeGrafter"/>
</dbReference>
<dbReference type="FunFam" id="1.20.58.670:FF:000001">
    <property type="entry name" value="Exocyst complex component"/>
    <property type="match status" value="1"/>
</dbReference>
<organism evidence="5 6">
    <name type="scientific">Chloropsis cyanopogon</name>
    <dbReference type="NCBI Taxonomy" id="1218682"/>
    <lineage>
        <taxon>Eukaryota</taxon>
        <taxon>Metazoa</taxon>
        <taxon>Chordata</taxon>
        <taxon>Craniata</taxon>
        <taxon>Vertebrata</taxon>
        <taxon>Euteleostomi</taxon>
        <taxon>Archelosauria</taxon>
        <taxon>Archosauria</taxon>
        <taxon>Dinosauria</taxon>
        <taxon>Saurischia</taxon>
        <taxon>Theropoda</taxon>
        <taxon>Coelurosauria</taxon>
        <taxon>Aves</taxon>
        <taxon>Neognathae</taxon>
        <taxon>Neoaves</taxon>
        <taxon>Telluraves</taxon>
        <taxon>Australaves</taxon>
        <taxon>Passeriformes</taxon>
        <taxon>Corvoidea</taxon>
        <taxon>Irenidae</taxon>
        <taxon>Chloropsis</taxon>
    </lineage>
</organism>
<dbReference type="GO" id="GO:0000145">
    <property type="term" value="C:exocyst"/>
    <property type="evidence" value="ECO:0007669"/>
    <property type="project" value="TreeGrafter"/>
</dbReference>
<evidence type="ECO:0000256" key="1">
    <source>
        <dbReference type="ARBA" id="ARBA00007944"/>
    </source>
</evidence>
<dbReference type="PANTHER" id="PTHR12702:SF3">
    <property type="entry name" value="EXOCYST COMPLEX COMPONENT 6B"/>
    <property type="match status" value="1"/>
</dbReference>
<dbReference type="InterPro" id="IPR042045">
    <property type="entry name" value="EXOC6/Sec15_C_dom1"/>
</dbReference>
<dbReference type="InterPro" id="IPR042044">
    <property type="entry name" value="EXOC6PINT-1/Sec15/Tip20_C_dom2"/>
</dbReference>
<comment type="similarity">
    <text evidence="1">Belongs to the SEC15 family.</text>
</comment>
<comment type="caution">
    <text evidence="5">The sequence shown here is derived from an EMBL/GenBank/DDBJ whole genome shotgun (WGS) entry which is preliminary data.</text>
</comment>
<evidence type="ECO:0000313" key="5">
    <source>
        <dbReference type="EMBL" id="NXP59033.1"/>
    </source>
</evidence>
<proteinExistence type="inferred from homology"/>
<dbReference type="Gene3D" id="1.10.357.30">
    <property type="entry name" value="Exocyst complex subunit Sec15 C-terminal domain, N-terminal subdomain"/>
    <property type="match status" value="1"/>
</dbReference>
<dbReference type="GO" id="GO:0006893">
    <property type="term" value="P:Golgi to plasma membrane transport"/>
    <property type="evidence" value="ECO:0007669"/>
    <property type="project" value="TreeGrafter"/>
</dbReference>
<dbReference type="Pfam" id="PF04091">
    <property type="entry name" value="Sec15_C"/>
    <property type="match status" value="1"/>
</dbReference>
<keyword evidence="3" id="KW-0268">Exocytosis</keyword>
<feature type="non-terminal residue" evidence="5">
    <location>
        <position position="1"/>
    </location>
</feature>
<reference evidence="5" key="1">
    <citation type="submission" date="2019-10" db="EMBL/GenBank/DDBJ databases">
        <title>Bird 10,000 Genomes (B10K) Project - Family phase.</title>
        <authorList>
            <person name="Zhang G."/>
        </authorList>
    </citation>
    <scope>NUCLEOTIDE SEQUENCE</scope>
    <source>
        <strain evidence="5">B10K-DU-002-57</strain>
        <tissue evidence="5">Muscle</tissue>
    </source>
</reference>
<gene>
    <name evidence="5" type="primary">Exoc6b</name>
    <name evidence="5" type="ORF">CHLCYA_R11835</name>
</gene>
<name>A0A852B0X7_9CORV</name>
<evidence type="ECO:0000259" key="4">
    <source>
        <dbReference type="Pfam" id="PF04091"/>
    </source>
</evidence>
<feature type="domain" description="Exocyst complex subunit EXOC6/Sec15 C-terminal" evidence="4">
    <location>
        <begin position="116"/>
        <end position="439"/>
    </location>
</feature>
<keyword evidence="6" id="KW-1185">Reference proteome</keyword>
<evidence type="ECO:0000256" key="3">
    <source>
        <dbReference type="ARBA" id="ARBA00022483"/>
    </source>
</evidence>
<dbReference type="GO" id="GO:0006886">
    <property type="term" value="P:intracellular protein transport"/>
    <property type="evidence" value="ECO:0007669"/>
    <property type="project" value="InterPro"/>
</dbReference>
<dbReference type="InterPro" id="IPR007225">
    <property type="entry name" value="EXOC6/Sec15"/>
</dbReference>
<keyword evidence="2" id="KW-0813">Transport</keyword>
<evidence type="ECO:0000313" key="6">
    <source>
        <dbReference type="Proteomes" id="UP000614263"/>
    </source>
</evidence>
<dbReference type="Proteomes" id="UP000614263">
    <property type="component" value="Unassembled WGS sequence"/>
</dbReference>
<sequence length="439" mass="50229">GARETFESYYRKQRRKQARLVLQPPSNMHETLDGYRKYFNQIVGFFVVEDHILHTTQGLVNRAYIDELWEMALSKTIAALRTHSSYCSDPSLVLDLKNLIVLFADTLQGYGFPVNQLFDMLLEIQDQYSETLLKKWAGVFRNILDSDNYSPIPVSNEEVYRKIVGQFPFQDAELEKQPFPKKFPFSEFVPKVYSQIKEFIYACLKFSEDLHLRWETRTGRAQLNSNMDPLPLGGACPGWKWLWSSGILAGHLVQIIINTTHLEKSCKFLEEFITNITNVLPETVHTTKLYGTTTFKDARHAAEEEIYTNLNQKIDQFLQLADYDWMALEPGSRASDYLVDLIGFLRSTFAVFTHLPGQVDVHSTMSGKVAQTACMSACKHLSTSLLQLLLEAEVRQLTLGALHQFNLDVEECEQFARSGPVPGFQGDTLQLAFIDLRQV</sequence>
<dbReference type="GO" id="GO:0090522">
    <property type="term" value="P:vesicle tethering involved in exocytosis"/>
    <property type="evidence" value="ECO:0007669"/>
    <property type="project" value="InterPro"/>
</dbReference>
<accession>A0A852B0X7</accession>
<feature type="non-terminal residue" evidence="5">
    <location>
        <position position="439"/>
    </location>
</feature>
<evidence type="ECO:0000256" key="2">
    <source>
        <dbReference type="ARBA" id="ARBA00022448"/>
    </source>
</evidence>
<dbReference type="AlphaFoldDB" id="A0A852B0X7"/>
<dbReference type="EMBL" id="WEZZ01006981">
    <property type="protein sequence ID" value="NXP59033.1"/>
    <property type="molecule type" value="Genomic_DNA"/>
</dbReference>
<dbReference type="PANTHER" id="PTHR12702">
    <property type="entry name" value="SEC15"/>
    <property type="match status" value="1"/>
</dbReference>